<dbReference type="InterPro" id="IPR001387">
    <property type="entry name" value="Cro/C1-type_HTH"/>
</dbReference>
<dbReference type="SMART" id="SM00530">
    <property type="entry name" value="HTH_XRE"/>
    <property type="match status" value="1"/>
</dbReference>
<evidence type="ECO:0000256" key="1">
    <source>
        <dbReference type="SAM" id="Coils"/>
    </source>
</evidence>
<organism evidence="3 4">
    <name type="scientific">Flavobacterium davisii</name>
    <dbReference type="NCBI Taxonomy" id="2906077"/>
    <lineage>
        <taxon>Bacteria</taxon>
        <taxon>Pseudomonadati</taxon>
        <taxon>Bacteroidota</taxon>
        <taxon>Flavobacteriia</taxon>
        <taxon>Flavobacteriales</taxon>
        <taxon>Flavobacteriaceae</taxon>
        <taxon>Flavobacterium</taxon>
    </lineage>
</organism>
<dbReference type="Pfam" id="PF01381">
    <property type="entry name" value="HTH_3"/>
    <property type="match status" value="1"/>
</dbReference>
<reference evidence="3 4" key="1">
    <citation type="journal article" date="2017" name="Infect. Genet. Evol.">
        <title>Comparative genome analysis of fish pathogen Flavobacterium columnare reveals extensive sequence diversity within the species.</title>
        <authorList>
            <person name="Kayansamruaj P."/>
            <person name="Dong H.T."/>
            <person name="Hirono I."/>
            <person name="Kondo H."/>
            <person name="Senapin S."/>
            <person name="Rodkhum C."/>
        </authorList>
    </citation>
    <scope>NUCLEOTIDE SEQUENCE [LARGE SCALE GENOMIC DNA]</scope>
    <source>
        <strain evidence="3 4">1215</strain>
    </source>
</reference>
<comment type="caution">
    <text evidence="3">The sequence shown here is derived from an EMBL/GenBank/DDBJ whole genome shotgun (WGS) entry which is preliminary data.</text>
</comment>
<dbReference type="RefSeq" id="WP_088395095.1">
    <property type="nucleotide sequence ID" value="NZ_MTCZ01000320.1"/>
</dbReference>
<feature type="coiled-coil region" evidence="1">
    <location>
        <begin position="67"/>
        <end position="108"/>
    </location>
</feature>
<dbReference type="GO" id="GO:0003677">
    <property type="term" value="F:DNA binding"/>
    <property type="evidence" value="ECO:0007669"/>
    <property type="project" value="InterPro"/>
</dbReference>
<dbReference type="SUPFAM" id="SSF47413">
    <property type="entry name" value="lambda repressor-like DNA-binding domains"/>
    <property type="match status" value="1"/>
</dbReference>
<sequence>MDGSILKENRKKYGLTQSDLGKLLGVAKRTIINYEKGEIIPDTKSELLHNIFSKLKAENSNSISKVNFEENEKNNFLKEKIEMLSEQVNILKDSNKELKEQLKYYKDLFTKSQNSSQIDIITNFNQEKESFLQKIELLYSTISNYQKGNDESDSLMKKQINEIHMFISRDAFRESINSLPIKKTIER</sequence>
<dbReference type="Gene3D" id="1.10.260.40">
    <property type="entry name" value="lambda repressor-like DNA-binding domains"/>
    <property type="match status" value="1"/>
</dbReference>
<evidence type="ECO:0000313" key="3">
    <source>
        <dbReference type="EMBL" id="OWP82639.1"/>
    </source>
</evidence>
<dbReference type="Proteomes" id="UP000197768">
    <property type="component" value="Unassembled WGS sequence"/>
</dbReference>
<dbReference type="CDD" id="cd00093">
    <property type="entry name" value="HTH_XRE"/>
    <property type="match status" value="1"/>
</dbReference>
<gene>
    <name evidence="3" type="ORF">BWK59_14785</name>
</gene>
<name>A0A246GEW1_9FLAO</name>
<dbReference type="PROSITE" id="PS50943">
    <property type="entry name" value="HTH_CROC1"/>
    <property type="match status" value="1"/>
</dbReference>
<protein>
    <recommendedName>
        <fullName evidence="2">HTH cro/C1-type domain-containing protein</fullName>
    </recommendedName>
</protein>
<evidence type="ECO:0000313" key="4">
    <source>
        <dbReference type="Proteomes" id="UP000197768"/>
    </source>
</evidence>
<keyword evidence="1" id="KW-0175">Coiled coil</keyword>
<proteinExistence type="predicted"/>
<dbReference type="AlphaFoldDB" id="A0A246GEW1"/>
<feature type="domain" description="HTH cro/C1-type" evidence="2">
    <location>
        <begin position="6"/>
        <end position="44"/>
    </location>
</feature>
<dbReference type="EMBL" id="MTCZ01000320">
    <property type="protein sequence ID" value="OWP82639.1"/>
    <property type="molecule type" value="Genomic_DNA"/>
</dbReference>
<accession>A0A246GEW1</accession>
<evidence type="ECO:0000259" key="2">
    <source>
        <dbReference type="PROSITE" id="PS50943"/>
    </source>
</evidence>
<dbReference type="InterPro" id="IPR010982">
    <property type="entry name" value="Lambda_DNA-bd_dom_sf"/>
</dbReference>